<dbReference type="GO" id="GO:0005886">
    <property type="term" value="C:plasma membrane"/>
    <property type="evidence" value="ECO:0007669"/>
    <property type="project" value="UniProtKB-SubCell"/>
</dbReference>
<dbReference type="Proteomes" id="UP000187181">
    <property type="component" value="Unassembled WGS sequence"/>
</dbReference>
<organism evidence="8 9">
    <name type="scientific">Pontibacter indicus</name>
    <dbReference type="NCBI Taxonomy" id="1317125"/>
    <lineage>
        <taxon>Bacteria</taxon>
        <taxon>Pseudomonadati</taxon>
        <taxon>Bacteroidota</taxon>
        <taxon>Cytophagia</taxon>
        <taxon>Cytophagales</taxon>
        <taxon>Hymenobacteraceae</taxon>
        <taxon>Pontibacter</taxon>
    </lineage>
</organism>
<feature type="transmembrane region" description="Helical" evidence="6">
    <location>
        <begin position="45"/>
        <end position="66"/>
    </location>
</feature>
<protein>
    <submittedName>
        <fullName evidence="8">Phospholipase_D-nuclease N-terminal</fullName>
    </submittedName>
</protein>
<keyword evidence="9" id="KW-1185">Reference proteome</keyword>
<evidence type="ECO:0000256" key="1">
    <source>
        <dbReference type="ARBA" id="ARBA00004651"/>
    </source>
</evidence>
<keyword evidence="3 6" id="KW-0812">Transmembrane</keyword>
<proteinExistence type="predicted"/>
<dbReference type="EMBL" id="FTPP01000002">
    <property type="protein sequence ID" value="SIT90217.1"/>
    <property type="molecule type" value="Genomic_DNA"/>
</dbReference>
<evidence type="ECO:0000256" key="5">
    <source>
        <dbReference type="ARBA" id="ARBA00023136"/>
    </source>
</evidence>
<comment type="subcellular location">
    <subcellularLocation>
        <location evidence="1">Cell membrane</location>
        <topology evidence="1">Multi-pass membrane protein</topology>
    </subcellularLocation>
</comment>
<dbReference type="RefSeq" id="WP_076668871.1">
    <property type="nucleotide sequence ID" value="NZ_FTPP01000002.1"/>
</dbReference>
<keyword evidence="5 6" id="KW-0472">Membrane</keyword>
<dbReference type="InterPro" id="IPR027379">
    <property type="entry name" value="CLS_N"/>
</dbReference>
<dbReference type="Pfam" id="PF13396">
    <property type="entry name" value="PLDc_N"/>
    <property type="match status" value="1"/>
</dbReference>
<accession>A0A1R3XGS5</accession>
<gene>
    <name evidence="8" type="ORF">SAMN05444128_2238</name>
</gene>
<evidence type="ECO:0000256" key="6">
    <source>
        <dbReference type="SAM" id="Phobius"/>
    </source>
</evidence>
<feature type="domain" description="Cardiolipin synthase N-terminal" evidence="7">
    <location>
        <begin position="25"/>
        <end position="65"/>
    </location>
</feature>
<keyword evidence="4 6" id="KW-1133">Transmembrane helix</keyword>
<name>A0A1R3XGS5_9BACT</name>
<evidence type="ECO:0000256" key="2">
    <source>
        <dbReference type="ARBA" id="ARBA00022475"/>
    </source>
</evidence>
<evidence type="ECO:0000313" key="9">
    <source>
        <dbReference type="Proteomes" id="UP000187181"/>
    </source>
</evidence>
<evidence type="ECO:0000256" key="3">
    <source>
        <dbReference type="ARBA" id="ARBA00022692"/>
    </source>
</evidence>
<evidence type="ECO:0000313" key="8">
    <source>
        <dbReference type="EMBL" id="SIT90217.1"/>
    </source>
</evidence>
<dbReference type="STRING" id="1317125.SAMN05444128_2238"/>
<evidence type="ECO:0000259" key="7">
    <source>
        <dbReference type="Pfam" id="PF13396"/>
    </source>
</evidence>
<dbReference type="AlphaFoldDB" id="A0A1R3XGS5"/>
<reference evidence="9" key="1">
    <citation type="submission" date="2017-01" db="EMBL/GenBank/DDBJ databases">
        <authorList>
            <person name="Varghese N."/>
            <person name="Submissions S."/>
        </authorList>
    </citation>
    <scope>NUCLEOTIDE SEQUENCE [LARGE SCALE GENOMIC DNA]</scope>
    <source>
        <strain evidence="9">LP100</strain>
    </source>
</reference>
<keyword evidence="2" id="KW-1003">Cell membrane</keyword>
<feature type="transmembrane region" description="Helical" evidence="6">
    <location>
        <begin position="12"/>
        <end position="33"/>
    </location>
</feature>
<evidence type="ECO:0000256" key="4">
    <source>
        <dbReference type="ARBA" id="ARBA00022989"/>
    </source>
</evidence>
<sequence>MLFCYLQTDPFFGTIVFLVVAYYLLVVLSLLHLIFKTNYNLTERLLWMVVLWVVPVFGLLAYWVFWKRRTSL</sequence>